<name>A0A9C9NKJ2_9HYPH</name>
<comment type="caution">
    <text evidence="2">The sequence shown here is derived from an EMBL/GenBank/DDBJ whole genome shotgun (WGS) entry which is preliminary data.</text>
</comment>
<gene>
    <name evidence="2" type="ORF">ENH89_22155</name>
</gene>
<sequence length="97" mass="10904">MCIRDSGYTIWVPSSMVIVAAIMLVFNGWNAAEVRRWNDRHNWTGSNAAMLEFPETAYELRLKVADPNCRMGWTLALISAAMFATVMITVSTIVYAL</sequence>
<evidence type="ECO:0000313" key="2">
    <source>
        <dbReference type="EMBL" id="HEU02968.1"/>
    </source>
</evidence>
<evidence type="ECO:0000313" key="3">
    <source>
        <dbReference type="Proteomes" id="UP000885680"/>
    </source>
</evidence>
<evidence type="ECO:0000256" key="1">
    <source>
        <dbReference type="SAM" id="Phobius"/>
    </source>
</evidence>
<keyword evidence="1" id="KW-0812">Transmembrane</keyword>
<feature type="transmembrane region" description="Helical" evidence="1">
    <location>
        <begin position="71"/>
        <end position="96"/>
    </location>
</feature>
<reference evidence="2" key="1">
    <citation type="journal article" date="2020" name="mSystems">
        <title>Genome- and Community-Level Interaction Insights into Carbon Utilization and Element Cycling Functions of Hydrothermarchaeota in Hydrothermal Sediment.</title>
        <authorList>
            <person name="Zhou Z."/>
            <person name="Liu Y."/>
            <person name="Xu W."/>
            <person name="Pan J."/>
            <person name="Luo Z.H."/>
            <person name="Li M."/>
        </authorList>
    </citation>
    <scope>NUCLEOTIDE SEQUENCE</scope>
    <source>
        <strain evidence="2">HyVt-347</strain>
    </source>
</reference>
<proteinExistence type="predicted"/>
<keyword evidence="1" id="KW-0472">Membrane</keyword>
<organism evidence="2 3">
    <name type="scientific">Aurantimonas coralicida</name>
    <dbReference type="NCBI Taxonomy" id="182270"/>
    <lineage>
        <taxon>Bacteria</taxon>
        <taxon>Pseudomonadati</taxon>
        <taxon>Pseudomonadota</taxon>
        <taxon>Alphaproteobacteria</taxon>
        <taxon>Hyphomicrobiales</taxon>
        <taxon>Aurantimonadaceae</taxon>
        <taxon>Aurantimonas</taxon>
    </lineage>
</organism>
<feature type="transmembrane region" description="Helical" evidence="1">
    <location>
        <begin position="6"/>
        <end position="26"/>
    </location>
</feature>
<feature type="non-terminal residue" evidence="2">
    <location>
        <position position="1"/>
    </location>
</feature>
<dbReference type="EMBL" id="DRGN01000315">
    <property type="protein sequence ID" value="HEU02968.1"/>
    <property type="molecule type" value="Genomic_DNA"/>
</dbReference>
<accession>A0A9C9NKJ2</accession>
<keyword evidence="1" id="KW-1133">Transmembrane helix</keyword>
<dbReference type="Proteomes" id="UP000885680">
    <property type="component" value="Unassembled WGS sequence"/>
</dbReference>
<protein>
    <submittedName>
        <fullName evidence="2">Cytochrome c oxidase assembly protein</fullName>
    </submittedName>
</protein>
<dbReference type="AlphaFoldDB" id="A0A9C9NKJ2"/>